<protein>
    <submittedName>
        <fullName evidence="2">Uncharacterized protein</fullName>
    </submittedName>
</protein>
<name>X1TQR4_9ZZZZ</name>
<sequence>MKALILGYTFVFSIGIYMCAILVDINRAEDARWKQIVTTAELHYKLLQNSYDICMESL</sequence>
<keyword evidence="1" id="KW-0472">Membrane</keyword>
<dbReference type="EMBL" id="BARW01015346">
    <property type="protein sequence ID" value="GAI93701.1"/>
    <property type="molecule type" value="Genomic_DNA"/>
</dbReference>
<organism evidence="2">
    <name type="scientific">marine sediment metagenome</name>
    <dbReference type="NCBI Taxonomy" id="412755"/>
    <lineage>
        <taxon>unclassified sequences</taxon>
        <taxon>metagenomes</taxon>
        <taxon>ecological metagenomes</taxon>
    </lineage>
</organism>
<gene>
    <name evidence="2" type="ORF">S12H4_26962</name>
</gene>
<evidence type="ECO:0000256" key="1">
    <source>
        <dbReference type="SAM" id="Phobius"/>
    </source>
</evidence>
<dbReference type="AlphaFoldDB" id="X1TQR4"/>
<keyword evidence="1" id="KW-0812">Transmembrane</keyword>
<evidence type="ECO:0000313" key="2">
    <source>
        <dbReference type="EMBL" id="GAI93701.1"/>
    </source>
</evidence>
<comment type="caution">
    <text evidence="2">The sequence shown here is derived from an EMBL/GenBank/DDBJ whole genome shotgun (WGS) entry which is preliminary data.</text>
</comment>
<keyword evidence="1" id="KW-1133">Transmembrane helix</keyword>
<feature type="transmembrane region" description="Helical" evidence="1">
    <location>
        <begin position="6"/>
        <end position="25"/>
    </location>
</feature>
<accession>X1TQR4</accession>
<proteinExistence type="predicted"/>
<reference evidence="2" key="1">
    <citation type="journal article" date="2014" name="Front. Microbiol.">
        <title>High frequency of phylogenetically diverse reductive dehalogenase-homologous genes in deep subseafloor sedimentary metagenomes.</title>
        <authorList>
            <person name="Kawai M."/>
            <person name="Futagami T."/>
            <person name="Toyoda A."/>
            <person name="Takaki Y."/>
            <person name="Nishi S."/>
            <person name="Hori S."/>
            <person name="Arai W."/>
            <person name="Tsubouchi T."/>
            <person name="Morono Y."/>
            <person name="Uchiyama I."/>
            <person name="Ito T."/>
            <person name="Fujiyama A."/>
            <person name="Inagaki F."/>
            <person name="Takami H."/>
        </authorList>
    </citation>
    <scope>NUCLEOTIDE SEQUENCE</scope>
    <source>
        <strain evidence="2">Expedition CK06-06</strain>
    </source>
</reference>